<keyword evidence="2" id="KW-1185">Reference proteome</keyword>
<name>A0ACC0JB64_CHOFU</name>
<evidence type="ECO:0000313" key="1">
    <source>
        <dbReference type="EMBL" id="KAI8421324.1"/>
    </source>
</evidence>
<dbReference type="EMBL" id="CM046113">
    <property type="protein sequence ID" value="KAI8421324.1"/>
    <property type="molecule type" value="Genomic_DNA"/>
</dbReference>
<proteinExistence type="predicted"/>
<protein>
    <submittedName>
        <fullName evidence="1">Uncharacterized protein</fullName>
    </submittedName>
</protein>
<accession>A0ACC0JB64</accession>
<evidence type="ECO:0000313" key="2">
    <source>
        <dbReference type="Proteomes" id="UP001064048"/>
    </source>
</evidence>
<comment type="caution">
    <text evidence="1">The sequence shown here is derived from an EMBL/GenBank/DDBJ whole genome shotgun (WGS) entry which is preliminary data.</text>
</comment>
<reference evidence="1 2" key="1">
    <citation type="journal article" date="2022" name="Genome Biol. Evol.">
        <title>The Spruce Budworm Genome: Reconstructing the Evolutionary History of Antifreeze Proteins.</title>
        <authorList>
            <person name="Beliveau C."/>
            <person name="Gagne P."/>
            <person name="Picq S."/>
            <person name="Vernygora O."/>
            <person name="Keeling C.I."/>
            <person name="Pinkney K."/>
            <person name="Doucet D."/>
            <person name="Wen F."/>
            <person name="Johnston J.S."/>
            <person name="Maaroufi H."/>
            <person name="Boyle B."/>
            <person name="Laroche J."/>
            <person name="Dewar K."/>
            <person name="Juretic N."/>
            <person name="Blackburn G."/>
            <person name="Nisole A."/>
            <person name="Brunet B."/>
            <person name="Brandao M."/>
            <person name="Lumley L."/>
            <person name="Duan J."/>
            <person name="Quan G."/>
            <person name="Lucarotti C.J."/>
            <person name="Roe A.D."/>
            <person name="Sperling F.A.H."/>
            <person name="Levesque R.C."/>
            <person name="Cusson M."/>
        </authorList>
    </citation>
    <scope>NUCLEOTIDE SEQUENCE [LARGE SCALE GENOMIC DNA]</scope>
    <source>
        <strain evidence="1">Glfc:IPQL:Cfum</strain>
    </source>
</reference>
<sequence length="1301" mass="139223">MSRATSRPYRRTTHANPHASSPYTSALKSQQTDDALSQPALCGRPRQDFCGLPAGGVPAAAGARVPQAGPDFNLLVRRFIKDSYTLDYVEFIRAVEAVKKEGIRGLGVEYQNPAAVIDTTLPKLSRPEVEAGLSTAPLGASEVFHPALKQPPPPRQLIELMLRDYDPLNSGRIAPQQFRRAMDAMGLGVVLSPEEVVCVMRHYLDPNDSQRVCWRTFEDDCDQAGPVGGGVSAPARLGGRARRPGEGELDLAQAALLRVRAATKERSIDLRPAFGDHDEHNNGHVSRGQLRARAGAAGAAAHGGADGPRGSAPVGLPAAVRQESRAGDPRADFYRGLASAGLSLSPLEMDTLMEVFAAPGRRRYVEYQRFSDTVGESLTQGSLERAPLLEPLPHVPTIDSPLNYLNFEERNIVSMALTKLSKFPDQLSNILEVFKDMDRENCGTIPRVSCERALCQRGLLALASSCSRRQLAAGVVGLVADVRVGAEVQAGGALAADGRAGAVAVVEQPAVVGVREKRVALLRALRRALRRALLRARARARHRHSIRPRNRLKCHSLQRLRLGPSCDKAVKLFSYNNNVEWNDVPPARRSEKAPGGTHDRALNLQQPTHHITLRPDARTHTALLAPAPETRARDLGHALIYMKFIRQSGRITRGMSRKECSRLQSRTEAHLTIGLRDDYWQVRGVGSRFSRAGASGWRGRLRRAACRPAPVAVVTVAPVAVVTAAIAALAVAVAAVALAAPRALPAVATAPAPPSTSAARAPSAAPVLGGGCGGDAGSHLQRDRALVAPQTDRGRRRAGPPADARPNTDLKSCKYTTASRKLNCSPRVTRTNRKCNAVHRHRLMADGRIDNNEPGVGRKRRANTTPFYSRAFNEIMDLLSMASYVSSTKIALASDTRASKIELVSSESINATNMATQRTAEGSVGSKLNSNGNGGVPVPVSAERRPRVRAPILHAIKQGAHAPSPAPQRETLPVVGQKQIHNRIQQLNFRDCHAKISQVRYFPAPPAFPPLFPAPPRVSPPLLPPQLNGHPAAAPAPAPAPSPPPAPAPAPASAPADAPQEPRPMQHPIHSGVVSAEPEPEPAPAAEPAPEPEPPREPTPPAAAAAAAAAAARRARRPRPRPPPPPPPPRPASAPAPAAHEPPRPRPQRAPRDHHHPAEGASGGMRGERGERGEGGGGGGGGRRYSDSQQLFLGNVPPSATEDELRALFARFGPVAELRVLGRPPHPHYGFVTYESARSAQDCLGATPLYFPPDSPDGVKLNVEEKKTRGAGPGAARAGDAPRRRPNSTHRTFPPRQPYRR</sequence>
<organism evidence="1 2">
    <name type="scientific">Choristoneura fumiferana</name>
    <name type="common">Spruce budworm moth</name>
    <name type="synonym">Archips fumiferana</name>
    <dbReference type="NCBI Taxonomy" id="7141"/>
    <lineage>
        <taxon>Eukaryota</taxon>
        <taxon>Metazoa</taxon>
        <taxon>Ecdysozoa</taxon>
        <taxon>Arthropoda</taxon>
        <taxon>Hexapoda</taxon>
        <taxon>Insecta</taxon>
        <taxon>Pterygota</taxon>
        <taxon>Neoptera</taxon>
        <taxon>Endopterygota</taxon>
        <taxon>Lepidoptera</taxon>
        <taxon>Glossata</taxon>
        <taxon>Ditrysia</taxon>
        <taxon>Tortricoidea</taxon>
        <taxon>Tortricidae</taxon>
        <taxon>Tortricinae</taxon>
        <taxon>Choristoneura</taxon>
    </lineage>
</organism>
<dbReference type="Proteomes" id="UP001064048">
    <property type="component" value="Chromosome 13"/>
</dbReference>
<gene>
    <name evidence="1" type="ORF">MSG28_008349</name>
</gene>